<dbReference type="AlphaFoldDB" id="A0A4U1FSD1"/>
<reference evidence="2" key="1">
    <citation type="journal article" date="2019" name="IScience">
        <title>Narwhal Genome Reveals Long-Term Low Genetic Diversity despite Current Large Abundance Size.</title>
        <authorList>
            <person name="Westbury M.V."/>
            <person name="Petersen B."/>
            <person name="Garde E."/>
            <person name="Heide-Jorgensen M.P."/>
            <person name="Lorenzen E.D."/>
        </authorList>
    </citation>
    <scope>NUCLEOTIDE SEQUENCE [LARGE SCALE GENOMIC DNA]</scope>
</reference>
<comment type="caution">
    <text evidence="1">The sequence shown here is derived from an EMBL/GenBank/DDBJ whole genome shotgun (WGS) entry which is preliminary data.</text>
</comment>
<sequence>MKIILLPCCQVGNQYYHWTKKLMKQLDFKVMHLSILANISYIYIQGQCWPKLICIY</sequence>
<dbReference type="Proteomes" id="UP000308365">
    <property type="component" value="Unassembled WGS sequence"/>
</dbReference>
<protein>
    <submittedName>
        <fullName evidence="1">Uncharacterized protein</fullName>
    </submittedName>
</protein>
<accession>A0A4U1FSD1</accession>
<gene>
    <name evidence="1" type="ORF">EI555_007559</name>
</gene>
<name>A0A4U1FSD1_MONMO</name>
<organism evidence="1 2">
    <name type="scientific">Monodon monoceros</name>
    <name type="common">Narwhal</name>
    <name type="synonym">Ceratodon monodon</name>
    <dbReference type="NCBI Taxonomy" id="40151"/>
    <lineage>
        <taxon>Eukaryota</taxon>
        <taxon>Metazoa</taxon>
        <taxon>Chordata</taxon>
        <taxon>Craniata</taxon>
        <taxon>Vertebrata</taxon>
        <taxon>Euteleostomi</taxon>
        <taxon>Mammalia</taxon>
        <taxon>Eutheria</taxon>
        <taxon>Laurasiatheria</taxon>
        <taxon>Artiodactyla</taxon>
        <taxon>Whippomorpha</taxon>
        <taxon>Cetacea</taxon>
        <taxon>Odontoceti</taxon>
        <taxon>Monodontidae</taxon>
        <taxon>Monodon</taxon>
    </lineage>
</organism>
<proteinExistence type="predicted"/>
<evidence type="ECO:0000313" key="2">
    <source>
        <dbReference type="Proteomes" id="UP000308365"/>
    </source>
</evidence>
<dbReference type="EMBL" id="RWIC01000011">
    <property type="protein sequence ID" value="TKC53235.1"/>
    <property type="molecule type" value="Genomic_DNA"/>
</dbReference>
<evidence type="ECO:0000313" key="1">
    <source>
        <dbReference type="EMBL" id="TKC53235.1"/>
    </source>
</evidence>